<protein>
    <submittedName>
        <fullName evidence="1">Uncharacterized protein</fullName>
    </submittedName>
</protein>
<sequence>MLRQDQVQRLIQQRGLFDEIGTKLGYRHLDWISKDTDNQFSHFPRHAVHYDIPDQPDTYLWADGLAEAIKGGPGYTAYNDSLGDGATGIYLTYQAQLYPNPDTASGWSVVYLVSFVDPNMPLM</sequence>
<dbReference type="Proteomes" id="UP000596123">
    <property type="component" value="Segment"/>
</dbReference>
<keyword evidence="2" id="KW-1185">Reference proteome</keyword>
<accession>A0A7T8EPI7</accession>
<name>A0A7T8EPI7_9CAUD</name>
<evidence type="ECO:0000313" key="2">
    <source>
        <dbReference type="Proteomes" id="UP000596123"/>
    </source>
</evidence>
<organism evidence="1 2">
    <name type="scientific">Erwinia phage pEa_SNUABM_5</name>
    <dbReference type="NCBI Taxonomy" id="2797313"/>
    <lineage>
        <taxon>Viruses</taxon>
        <taxon>Duplodnaviria</taxon>
        <taxon>Heunggongvirae</taxon>
        <taxon>Uroviricota</taxon>
        <taxon>Caudoviricetes</taxon>
        <taxon>Rivsvirus</taxon>
        <taxon>Rivsvirus SNUABM5</taxon>
    </lineage>
</organism>
<proteinExistence type="predicted"/>
<dbReference type="EMBL" id="MW366843">
    <property type="protein sequence ID" value="QQO90313.1"/>
    <property type="molecule type" value="Genomic_DNA"/>
</dbReference>
<evidence type="ECO:0000313" key="1">
    <source>
        <dbReference type="EMBL" id="QQO90313.1"/>
    </source>
</evidence>
<gene>
    <name evidence="1" type="ORF">pEaSNUABM5_00171</name>
</gene>
<reference evidence="1 2" key="1">
    <citation type="submission" date="2020-12" db="EMBL/GenBank/DDBJ databases">
        <title>Complete genome sequence of Erwinia phage pEa_SNUABM_5.</title>
        <authorList>
            <person name="Kim S.G."/>
            <person name="Lee S.B."/>
            <person name="Kwon J."/>
            <person name="Park S.C."/>
        </authorList>
    </citation>
    <scope>NUCLEOTIDE SEQUENCE [LARGE SCALE GENOMIC DNA]</scope>
</reference>